<dbReference type="PANTHER" id="PTHR48081:SF8">
    <property type="entry name" value="ALPHA_BETA HYDROLASE FOLD-3 DOMAIN-CONTAINING PROTEIN-RELATED"/>
    <property type="match status" value="1"/>
</dbReference>
<keyword evidence="1 3" id="KW-0378">Hydrolase</keyword>
<dbReference type="Gene3D" id="3.40.50.1820">
    <property type="entry name" value="alpha/beta hydrolase"/>
    <property type="match status" value="1"/>
</dbReference>
<reference evidence="3 4" key="1">
    <citation type="submission" date="2016-04" db="EMBL/GenBank/DDBJ databases">
        <title>A degradative enzymes factory behind the ericoid mycorrhizal symbiosis.</title>
        <authorList>
            <consortium name="DOE Joint Genome Institute"/>
            <person name="Martino E."/>
            <person name="Morin E."/>
            <person name="Grelet G."/>
            <person name="Kuo A."/>
            <person name="Kohler A."/>
            <person name="Daghino S."/>
            <person name="Barry K."/>
            <person name="Choi C."/>
            <person name="Cichocki N."/>
            <person name="Clum A."/>
            <person name="Copeland A."/>
            <person name="Hainaut M."/>
            <person name="Haridas S."/>
            <person name="Labutti K."/>
            <person name="Lindquist E."/>
            <person name="Lipzen A."/>
            <person name="Khouja H.-R."/>
            <person name="Murat C."/>
            <person name="Ohm R."/>
            <person name="Olson A."/>
            <person name="Spatafora J."/>
            <person name="Veneault-Fourrey C."/>
            <person name="Henrissat B."/>
            <person name="Grigoriev I."/>
            <person name="Martin F."/>
            <person name="Perotto S."/>
        </authorList>
    </citation>
    <scope>NUCLEOTIDE SEQUENCE [LARGE SCALE GENOMIC DNA]</scope>
    <source>
        <strain evidence="3 4">F</strain>
    </source>
</reference>
<sequence length="355" mass="39949">MPSVKWQHIRFHPIRAVKILIVSTLRSIIAVASKIINPSQPLSFRTALVRAWYGTSFITDSDIWYSEPEFHDIHKFATSKTETAYIIPTTKELNVVKELRDADVVYLYAHGGGLFIGHPLQYLNEYKRWVSKAQEKGKKMVIIAPHYPLSPVKKWPAQRDSFLAAYSFILSSGVPASRIVFGGDSGGANLVLLSLLYLRDHCTPDSSLISPLPLPVAAVIHSPSIDLTSAETQFTPRIEYDYILTYPSIAPYMNDTLRPVGLPFDTPEISALLYEDVSKLPPQLVYWSPTEILATDASRWIERSIKAGTEITEHKGKGMLHTYSLGWPFVGRKMQEECDELLMRFVFGHVNGKSV</sequence>
<accession>A0A2J6SB09</accession>
<dbReference type="InterPro" id="IPR013094">
    <property type="entry name" value="AB_hydrolase_3"/>
</dbReference>
<organism evidence="3 4">
    <name type="scientific">Hyaloscypha variabilis (strain UAMH 11265 / GT02V1 / F)</name>
    <name type="common">Meliniomyces variabilis</name>
    <dbReference type="NCBI Taxonomy" id="1149755"/>
    <lineage>
        <taxon>Eukaryota</taxon>
        <taxon>Fungi</taxon>
        <taxon>Dikarya</taxon>
        <taxon>Ascomycota</taxon>
        <taxon>Pezizomycotina</taxon>
        <taxon>Leotiomycetes</taxon>
        <taxon>Helotiales</taxon>
        <taxon>Hyaloscyphaceae</taxon>
        <taxon>Hyaloscypha</taxon>
        <taxon>Hyaloscypha variabilis</taxon>
    </lineage>
</organism>
<dbReference type="STRING" id="1149755.A0A2J6SB09"/>
<evidence type="ECO:0000259" key="2">
    <source>
        <dbReference type="Pfam" id="PF07859"/>
    </source>
</evidence>
<evidence type="ECO:0000256" key="1">
    <source>
        <dbReference type="ARBA" id="ARBA00022801"/>
    </source>
</evidence>
<gene>
    <name evidence="3" type="ORF">L207DRAFT_561333</name>
</gene>
<dbReference type="EMBL" id="KZ613938">
    <property type="protein sequence ID" value="PMD47954.1"/>
    <property type="molecule type" value="Genomic_DNA"/>
</dbReference>
<evidence type="ECO:0000313" key="4">
    <source>
        <dbReference type="Proteomes" id="UP000235786"/>
    </source>
</evidence>
<name>A0A2J6SB09_HYAVF</name>
<evidence type="ECO:0000313" key="3">
    <source>
        <dbReference type="EMBL" id="PMD47954.1"/>
    </source>
</evidence>
<keyword evidence="4" id="KW-1185">Reference proteome</keyword>
<dbReference type="Proteomes" id="UP000235786">
    <property type="component" value="Unassembled WGS sequence"/>
</dbReference>
<dbReference type="GO" id="GO:0016787">
    <property type="term" value="F:hydrolase activity"/>
    <property type="evidence" value="ECO:0007669"/>
    <property type="project" value="UniProtKB-KW"/>
</dbReference>
<protein>
    <submittedName>
        <fullName evidence="3">Alpha/beta-hydrolase</fullName>
    </submittedName>
</protein>
<proteinExistence type="predicted"/>
<dbReference type="SUPFAM" id="SSF53474">
    <property type="entry name" value="alpha/beta-Hydrolases"/>
    <property type="match status" value="1"/>
</dbReference>
<dbReference type="OrthoDB" id="3520852at2759"/>
<feature type="domain" description="Alpha/beta hydrolase fold-3" evidence="2">
    <location>
        <begin position="107"/>
        <end position="323"/>
    </location>
</feature>
<dbReference type="InterPro" id="IPR050300">
    <property type="entry name" value="GDXG_lipolytic_enzyme"/>
</dbReference>
<dbReference type="InterPro" id="IPR029058">
    <property type="entry name" value="AB_hydrolase_fold"/>
</dbReference>
<dbReference type="Pfam" id="PF07859">
    <property type="entry name" value="Abhydrolase_3"/>
    <property type="match status" value="1"/>
</dbReference>
<dbReference type="PANTHER" id="PTHR48081">
    <property type="entry name" value="AB HYDROLASE SUPERFAMILY PROTEIN C4A8.06C"/>
    <property type="match status" value="1"/>
</dbReference>
<dbReference type="AlphaFoldDB" id="A0A2J6SB09"/>